<evidence type="ECO:0000256" key="2">
    <source>
        <dbReference type="ARBA" id="ARBA00013541"/>
    </source>
</evidence>
<keyword evidence="8" id="KW-0539">Nucleus</keyword>
<sequence length="647" mass="72591">MKIVTYNVNGLRPRISQHGSLRKLLNSLDADIICVQETKLSRQDLKADLIMAEGYESFFSCTRTFEKGRVCYSGVATLCRVSSAFSSNEVALPLSAEEGFTGLLGNSQIGVSINKDEVPPKVECLEGITREHLLKVDSEGRCIITDHGHFEVFLQFFIIYMDLELNPMMWKESSLSSHFSRYCRWESLLSQGKRVIIVGDLNIAPSAIDRCEAGPDFEENQFRRWLRSILVGGGGPFYDVFRAKHPDRKEAYTCWPQHTGAEEFNYGSRIDHILIAGSCLHQNHDTEGHNFVNCHVKECDIMTQFKRWKPDNNPRWKGGRSIKLEGSDHVPVFVNLMEIPNLSQHDTPSLSARYVPGVHGFQQTIESLLMKRHVAARDKNDGVSEVVSDANIKVESCSENAKSSFSDEKVPASNEESQGFGLRKNEHFSDVSSMASENTMTMSRSKSTKSISFECMATRKKARHSNCSQLTLSSFFKKKLNHDVFDTDGSDFSLVQVDKSDVKAGSPHVTGEMILPSETPLGDDKSSICKKNELNTTPPAPYHANINDCGSSGKEKNNVALLEWQRIQEHMQNSIPLCKGHSEPCVTRVVKKEGPNLGRRFYVCARAEVLTHGGTLSWYFQLLVITNVIVSLFCTVNSTRDIWILIN</sequence>
<dbReference type="PROSITE" id="PS51999">
    <property type="entry name" value="ZF_GRF"/>
    <property type="match status" value="1"/>
</dbReference>
<dbReference type="GO" id="GO:0005634">
    <property type="term" value="C:nucleus"/>
    <property type="evidence" value="ECO:0000318"/>
    <property type="project" value="GO_Central"/>
</dbReference>
<evidence type="ECO:0000256" key="4">
    <source>
        <dbReference type="ARBA" id="ARBA00022771"/>
    </source>
</evidence>
<dbReference type="GO" id="GO:0003906">
    <property type="term" value="F:DNA-(apurinic or apyrimidinic site) endonuclease activity"/>
    <property type="evidence" value="ECO:0000318"/>
    <property type="project" value="GO_Central"/>
</dbReference>
<comment type="similarity">
    <text evidence="1">Belongs to the DNA repair enzymes AP/ExoA family.</text>
</comment>
<gene>
    <name evidence="14 15" type="primary">LOC104605552</name>
</gene>
<evidence type="ECO:0000256" key="10">
    <source>
        <dbReference type="PIRSR" id="PIRSR604808-3"/>
    </source>
</evidence>
<evidence type="ECO:0000256" key="1">
    <source>
        <dbReference type="ARBA" id="ARBA00007092"/>
    </source>
</evidence>
<dbReference type="Pfam" id="PF06839">
    <property type="entry name" value="Zn_ribbon_GRF"/>
    <property type="match status" value="1"/>
</dbReference>
<dbReference type="Pfam" id="PF03372">
    <property type="entry name" value="Exo_endo_phos"/>
    <property type="match status" value="2"/>
</dbReference>
<dbReference type="InterPro" id="IPR004808">
    <property type="entry name" value="AP_endonuc_1"/>
</dbReference>
<evidence type="ECO:0000256" key="11">
    <source>
        <dbReference type="PROSITE-ProRule" id="PRU01343"/>
    </source>
</evidence>
<evidence type="ECO:0000256" key="5">
    <source>
        <dbReference type="ARBA" id="ARBA00022801"/>
    </source>
</evidence>
<dbReference type="OrthoDB" id="391817at2759"/>
<dbReference type="RefSeq" id="XP_019054690.1">
    <property type="nucleotide sequence ID" value="XM_019199145.1"/>
</dbReference>
<feature type="site" description="Transition state stabilizer" evidence="10">
    <location>
        <position position="202"/>
    </location>
</feature>
<accession>A0A1U8Q9D9</accession>
<keyword evidence="9" id="KW-0464">Manganese</keyword>
<evidence type="ECO:0000256" key="7">
    <source>
        <dbReference type="ARBA" id="ARBA00022842"/>
    </source>
</evidence>
<dbReference type="GO" id="GO:0003677">
    <property type="term" value="F:DNA binding"/>
    <property type="evidence" value="ECO:0007669"/>
    <property type="project" value="InterPro"/>
</dbReference>
<feature type="site" description="Important for catalytic activity" evidence="10">
    <location>
        <position position="271"/>
    </location>
</feature>
<keyword evidence="7 9" id="KW-0460">Magnesium</keyword>
<dbReference type="Proteomes" id="UP000189703">
    <property type="component" value="Unplaced"/>
</dbReference>
<evidence type="ECO:0000256" key="8">
    <source>
        <dbReference type="ARBA" id="ARBA00023242"/>
    </source>
</evidence>
<dbReference type="InterPro" id="IPR005135">
    <property type="entry name" value="Endo/exonuclease/phosphatase"/>
</dbReference>
<evidence type="ECO:0000256" key="9">
    <source>
        <dbReference type="PIRSR" id="PIRSR604808-2"/>
    </source>
</evidence>
<organism evidence="13 15">
    <name type="scientific">Nelumbo nucifera</name>
    <name type="common">Sacred lotus</name>
    <dbReference type="NCBI Taxonomy" id="4432"/>
    <lineage>
        <taxon>Eukaryota</taxon>
        <taxon>Viridiplantae</taxon>
        <taxon>Streptophyta</taxon>
        <taxon>Embryophyta</taxon>
        <taxon>Tracheophyta</taxon>
        <taxon>Spermatophyta</taxon>
        <taxon>Magnoliopsida</taxon>
        <taxon>Proteales</taxon>
        <taxon>Nelumbonaceae</taxon>
        <taxon>Nelumbo</taxon>
    </lineage>
</organism>
<dbReference type="OMA" id="SFWICPR"/>
<dbReference type="AlphaFoldDB" id="A0A1U8Q9D9"/>
<feature type="binding site" evidence="9">
    <location>
        <position position="329"/>
    </location>
    <ligand>
        <name>Mg(2+)</name>
        <dbReference type="ChEBI" id="CHEBI:18420"/>
        <label>1</label>
    </ligand>
</feature>
<evidence type="ECO:0000313" key="13">
    <source>
        <dbReference type="Proteomes" id="UP000189703"/>
    </source>
</evidence>
<keyword evidence="4 11" id="KW-0863">Zinc-finger</keyword>
<dbReference type="PANTHER" id="PTHR22748">
    <property type="entry name" value="AP ENDONUCLEASE"/>
    <property type="match status" value="1"/>
</dbReference>
<feature type="domain" description="GRF-type" evidence="12">
    <location>
        <begin position="578"/>
        <end position="622"/>
    </location>
</feature>
<evidence type="ECO:0000313" key="15">
    <source>
        <dbReference type="RefSeq" id="XP_019054690.1"/>
    </source>
</evidence>
<feature type="binding site" evidence="9">
    <location>
        <position position="37"/>
    </location>
    <ligand>
        <name>Mg(2+)</name>
        <dbReference type="ChEBI" id="CHEBI:18420"/>
        <label>1</label>
    </ligand>
</feature>
<feature type="binding site" evidence="9">
    <location>
        <position position="200"/>
    </location>
    <ligand>
        <name>Mg(2+)</name>
        <dbReference type="ChEBI" id="CHEBI:18420"/>
        <label>1</label>
    </ligand>
</feature>
<dbReference type="GeneID" id="104605552"/>
<evidence type="ECO:0000259" key="12">
    <source>
        <dbReference type="PROSITE" id="PS51999"/>
    </source>
</evidence>
<feature type="binding site" evidence="9">
    <location>
        <position position="202"/>
    </location>
    <ligand>
        <name>Mg(2+)</name>
        <dbReference type="ChEBI" id="CHEBI:18420"/>
        <label>1</label>
    </ligand>
</feature>
<dbReference type="InterPro" id="IPR010666">
    <property type="entry name" value="Znf_GRF"/>
</dbReference>
<dbReference type="GO" id="GO:0008311">
    <property type="term" value="F:double-stranded DNA 3'-5' DNA exonuclease activity"/>
    <property type="evidence" value="ECO:0000318"/>
    <property type="project" value="GO_Central"/>
</dbReference>
<feature type="binding site" evidence="9">
    <location>
        <position position="7"/>
    </location>
    <ligand>
        <name>Mg(2+)</name>
        <dbReference type="ChEBI" id="CHEBI:18420"/>
        <label>1</label>
    </ligand>
</feature>
<reference evidence="14 15" key="1">
    <citation type="submission" date="2025-04" db="UniProtKB">
        <authorList>
            <consortium name="RefSeq"/>
        </authorList>
    </citation>
    <scope>IDENTIFICATION</scope>
</reference>
<dbReference type="InterPro" id="IPR036691">
    <property type="entry name" value="Endo/exonu/phosph_ase_sf"/>
</dbReference>
<keyword evidence="13" id="KW-1185">Reference proteome</keyword>
<feature type="site" description="Interaction with DNA substrate" evidence="10">
    <location>
        <position position="329"/>
    </location>
</feature>
<dbReference type="STRING" id="4432.A0A1U8Q9D9"/>
<feature type="binding site" evidence="9">
    <location>
        <position position="328"/>
    </location>
    <ligand>
        <name>Mg(2+)</name>
        <dbReference type="ChEBI" id="CHEBI:18420"/>
        <label>1</label>
    </ligand>
</feature>
<keyword evidence="3 9" id="KW-0479">Metal-binding</keyword>
<dbReference type="GO" id="GO:0016829">
    <property type="term" value="F:lyase activity"/>
    <property type="evidence" value="ECO:0007669"/>
    <property type="project" value="UniProtKB-KW"/>
</dbReference>
<evidence type="ECO:0000256" key="3">
    <source>
        <dbReference type="ARBA" id="ARBA00022723"/>
    </source>
</evidence>
<evidence type="ECO:0000256" key="6">
    <source>
        <dbReference type="ARBA" id="ARBA00022833"/>
    </source>
</evidence>
<dbReference type="RefSeq" id="XP_019054689.1">
    <property type="nucleotide sequence ID" value="XM_019199144.1"/>
</dbReference>
<keyword evidence="14 15" id="KW-0456">Lyase</keyword>
<dbReference type="Gene3D" id="3.60.10.10">
    <property type="entry name" value="Endonuclease/exonuclease/phosphatase"/>
    <property type="match status" value="1"/>
</dbReference>
<dbReference type="PANTHER" id="PTHR22748:SF4">
    <property type="entry name" value="DNA-(APURINIC OR APYRIMIDINIC SITE) ENDONUCLEASE 2"/>
    <property type="match status" value="1"/>
</dbReference>
<dbReference type="InterPro" id="IPR020847">
    <property type="entry name" value="AP_endonuclease_F1_BS"/>
</dbReference>
<dbReference type="GO" id="GO:0006284">
    <property type="term" value="P:base-excision repair"/>
    <property type="evidence" value="ECO:0000318"/>
    <property type="project" value="GO_Central"/>
</dbReference>
<comment type="cofactor">
    <cofactor evidence="9">
        <name>Mg(2+)</name>
        <dbReference type="ChEBI" id="CHEBI:18420"/>
    </cofactor>
    <cofactor evidence="9">
        <name>Mn(2+)</name>
        <dbReference type="ChEBI" id="CHEBI:29035"/>
    </cofactor>
    <text evidence="9">Probably binds two magnesium or manganese ions per subunit.</text>
</comment>
<dbReference type="SUPFAM" id="SSF56219">
    <property type="entry name" value="DNase I-like"/>
    <property type="match status" value="1"/>
</dbReference>
<name>A0A1U8Q9D9_NELNU</name>
<keyword evidence="5" id="KW-0378">Hydrolase</keyword>
<keyword evidence="6" id="KW-0862">Zinc</keyword>
<dbReference type="PROSITE" id="PS51435">
    <property type="entry name" value="AP_NUCLEASE_F1_4"/>
    <property type="match status" value="1"/>
</dbReference>
<dbReference type="GO" id="GO:0008081">
    <property type="term" value="F:phosphoric diester hydrolase activity"/>
    <property type="evidence" value="ECO:0000318"/>
    <property type="project" value="GO_Central"/>
</dbReference>
<protein>
    <recommendedName>
        <fullName evidence="2">DNA-(apurinic or apyrimidinic site) endonuclease 2</fullName>
    </recommendedName>
</protein>
<dbReference type="GO" id="GO:0008270">
    <property type="term" value="F:zinc ion binding"/>
    <property type="evidence" value="ECO:0007669"/>
    <property type="project" value="UniProtKB-KW"/>
</dbReference>
<dbReference type="PROSITE" id="PS00726">
    <property type="entry name" value="AP_NUCLEASE_F1_1"/>
    <property type="match status" value="1"/>
</dbReference>
<proteinExistence type="inferred from homology"/>
<evidence type="ECO:0000313" key="14">
    <source>
        <dbReference type="RefSeq" id="XP_019054689.1"/>
    </source>
</evidence>